<proteinExistence type="predicted"/>
<reference evidence="3 4" key="1">
    <citation type="submission" date="2015-03" db="EMBL/GenBank/DDBJ databases">
        <authorList>
            <consortium name="Pathogen Informatics"/>
        </authorList>
    </citation>
    <scope>NUCLEOTIDE SEQUENCE [LARGE SCALE GENOMIC DNA]</scope>
    <source>
        <strain evidence="1 4">G09801536</strain>
        <strain evidence="3">N09902308</strain>
    </source>
</reference>
<dbReference type="AlphaFoldDB" id="A0A655HME8"/>
<reference evidence="2" key="2">
    <citation type="submission" date="2015-03" db="EMBL/GenBank/DDBJ databases">
        <authorList>
            <consortium name="Pathogen Informatics"/>
            <person name="Murphy D."/>
        </authorList>
    </citation>
    <scope>NUCLEOTIDE SEQUENCE</scope>
    <source>
        <strain evidence="2">N09902308</strain>
    </source>
</reference>
<evidence type="ECO:0000313" key="2">
    <source>
        <dbReference type="EMBL" id="COY14462.1"/>
    </source>
</evidence>
<organism evidence="1 4">
    <name type="scientific">Mycobacterium tuberculosis</name>
    <dbReference type="NCBI Taxonomy" id="1773"/>
    <lineage>
        <taxon>Bacteria</taxon>
        <taxon>Bacillati</taxon>
        <taxon>Actinomycetota</taxon>
        <taxon>Actinomycetes</taxon>
        <taxon>Mycobacteriales</taxon>
        <taxon>Mycobacteriaceae</taxon>
        <taxon>Mycobacterium</taxon>
        <taxon>Mycobacterium tuberculosis complex</taxon>
    </lineage>
</organism>
<accession>A0A655HME8</accession>
<dbReference type="Proteomes" id="UP000045842">
    <property type="component" value="Unassembled WGS sequence"/>
</dbReference>
<name>A0A655HME8_MYCTX</name>
<evidence type="ECO:0000313" key="1">
    <source>
        <dbReference type="EMBL" id="COU74074.1"/>
    </source>
</evidence>
<evidence type="ECO:0000313" key="4">
    <source>
        <dbReference type="Proteomes" id="UP000045842"/>
    </source>
</evidence>
<evidence type="ECO:0000313" key="3">
    <source>
        <dbReference type="Proteomes" id="UP000039021"/>
    </source>
</evidence>
<dbReference type="EMBL" id="CSBK01000957">
    <property type="protein sequence ID" value="COY14462.1"/>
    <property type="molecule type" value="Genomic_DNA"/>
</dbReference>
<dbReference type="Proteomes" id="UP000039021">
    <property type="component" value="Unassembled WGS sequence"/>
</dbReference>
<dbReference type="EMBL" id="CSAD01000017">
    <property type="protein sequence ID" value="COU74074.1"/>
    <property type="molecule type" value="Genomic_DNA"/>
</dbReference>
<sequence>MEFSAHHGATSSLARFHAHRSDFKSQSTDSCAGSAALASRSAFTWARPQLKALRRAPKCERTKPARCGSAGHSTSNFAAVTIQPDGSWAPGPPVAA</sequence>
<protein>
    <submittedName>
        <fullName evidence="1">Uncharacterized protein</fullName>
    </submittedName>
</protein>
<gene>
    <name evidence="1" type="ORF">ERS007679_00273</name>
    <name evidence="2" type="ORF">ERS007739_02181</name>
</gene>